<proteinExistence type="inferred from homology"/>
<reference evidence="8 9" key="1">
    <citation type="submission" date="2020-10" db="EMBL/GenBank/DDBJ databases">
        <title>Novel species in genus Corynebacterium.</title>
        <authorList>
            <person name="Zhang G."/>
        </authorList>
    </citation>
    <scope>NUCLEOTIDE SEQUENCE [LARGE SCALE GENOMIC DNA]</scope>
    <source>
        <strain evidence="8 9">DSM 45110</strain>
    </source>
</reference>
<feature type="binding site" evidence="6">
    <location>
        <begin position="188"/>
        <end position="192"/>
    </location>
    <ligand>
        <name>AMP</name>
        <dbReference type="ChEBI" id="CHEBI:456215"/>
    </ligand>
</feature>
<sequence length="282" mass="29116">MTNSSLQQWNALADTVEMGLPGEPSAKDDKYSGGVVAICAGGRDFPGAGILCSTAAVRTTSSMVRYIGDSTAPVLANPEIVAHPDVSTAGRAQAWVVGPGRGTDDDALHELEEVLDRPEPVLLDADALTLLSKHPHLQELVHTRDLTVLTPHAGEADRLQEALDIPDQDRVSIAQELARSLGCSVLLKGRTTIISDATTTHAIDAGSSWGATAGSGDVLSGIIGALLARPDEEPGQGVRAATTGVMIHSHAAYLAAQTQFGPAPTSAAKIAEMIPSAIAKLG</sequence>
<feature type="binding site" evidence="6">
    <location>
        <position position="216"/>
    </location>
    <ligand>
        <name>AMP</name>
        <dbReference type="ChEBI" id="CHEBI:456215"/>
    </ligand>
</feature>
<feature type="domain" description="YjeF C-terminal" evidence="7">
    <location>
        <begin position="13"/>
        <end position="281"/>
    </location>
</feature>
<dbReference type="EMBL" id="JADKMY010000001">
    <property type="protein sequence ID" value="MBF4553155.1"/>
    <property type="molecule type" value="Genomic_DNA"/>
</dbReference>
<keyword evidence="5 6" id="KW-0456">Lyase</keyword>
<dbReference type="CDD" id="cd01171">
    <property type="entry name" value="YXKO-related"/>
    <property type="match status" value="1"/>
</dbReference>
<feature type="binding site" evidence="6">
    <location>
        <position position="100"/>
    </location>
    <ligand>
        <name>(6S)-NADPHX</name>
        <dbReference type="ChEBI" id="CHEBI:64076"/>
    </ligand>
</feature>
<keyword evidence="4 6" id="KW-0520">NAD</keyword>
<evidence type="ECO:0000256" key="6">
    <source>
        <dbReference type="HAMAP-Rule" id="MF_01965"/>
    </source>
</evidence>
<evidence type="ECO:0000259" key="7">
    <source>
        <dbReference type="PROSITE" id="PS51383"/>
    </source>
</evidence>
<comment type="catalytic activity">
    <reaction evidence="6">
        <text>(6S)-NADHX + ADP = AMP + phosphate + NADH + H(+)</text>
        <dbReference type="Rhea" id="RHEA:32223"/>
        <dbReference type="ChEBI" id="CHEBI:15378"/>
        <dbReference type="ChEBI" id="CHEBI:43474"/>
        <dbReference type="ChEBI" id="CHEBI:57945"/>
        <dbReference type="ChEBI" id="CHEBI:64074"/>
        <dbReference type="ChEBI" id="CHEBI:456215"/>
        <dbReference type="ChEBI" id="CHEBI:456216"/>
        <dbReference type="EC" id="4.2.1.136"/>
    </reaction>
</comment>
<dbReference type="PROSITE" id="PS51383">
    <property type="entry name" value="YJEF_C_3"/>
    <property type="match status" value="1"/>
</dbReference>
<dbReference type="HAMAP" id="MF_01965">
    <property type="entry name" value="NADHX_dehydratase"/>
    <property type="match status" value="1"/>
</dbReference>
<dbReference type="PROSITE" id="PS01050">
    <property type="entry name" value="YJEF_C_2"/>
    <property type="match status" value="1"/>
</dbReference>
<dbReference type="InterPro" id="IPR017953">
    <property type="entry name" value="Carbohydrate_kinase_pred_CS"/>
</dbReference>
<dbReference type="RefSeq" id="WP_194555991.1">
    <property type="nucleotide sequence ID" value="NZ_JADKMY010000001.1"/>
</dbReference>
<gene>
    <name evidence="6" type="primary">nnrD</name>
    <name evidence="8" type="ORF">IRY30_03530</name>
</gene>
<dbReference type="SUPFAM" id="SSF53613">
    <property type="entry name" value="Ribokinase-like"/>
    <property type="match status" value="1"/>
</dbReference>
<feature type="binding site" evidence="6">
    <location>
        <position position="48"/>
    </location>
    <ligand>
        <name>(6S)-NADPHX</name>
        <dbReference type="ChEBI" id="CHEBI:64076"/>
    </ligand>
</feature>
<evidence type="ECO:0000256" key="1">
    <source>
        <dbReference type="ARBA" id="ARBA00022741"/>
    </source>
</evidence>
<keyword evidence="9" id="KW-1185">Reference proteome</keyword>
<dbReference type="PANTHER" id="PTHR12592:SF0">
    <property type="entry name" value="ATP-DEPENDENT (S)-NAD(P)H-HYDRATE DEHYDRATASE"/>
    <property type="match status" value="1"/>
</dbReference>
<dbReference type="Proteomes" id="UP000635902">
    <property type="component" value="Unassembled WGS sequence"/>
</dbReference>
<name>A0ABR9ZIE4_9CORY</name>
<dbReference type="NCBIfam" id="TIGR00196">
    <property type="entry name" value="yjeF_cterm"/>
    <property type="match status" value="1"/>
</dbReference>
<comment type="function">
    <text evidence="6">Catalyzes the dehydration of the S-form of NAD(P)HX at the expense of ADP, which is converted to AMP. Together with NAD(P)HX epimerase, which catalyzes the epimerization of the S- and R-forms, the enzyme allows the repair of both epimers of NAD(P)HX, a damaged form of NAD(P)H that is a result of enzymatic or heat-dependent hydration.</text>
</comment>
<evidence type="ECO:0000256" key="3">
    <source>
        <dbReference type="ARBA" id="ARBA00022857"/>
    </source>
</evidence>
<dbReference type="Pfam" id="PF01256">
    <property type="entry name" value="Carb_kinase"/>
    <property type="match status" value="1"/>
</dbReference>
<evidence type="ECO:0000256" key="4">
    <source>
        <dbReference type="ARBA" id="ARBA00023027"/>
    </source>
</evidence>
<feature type="binding site" evidence="6">
    <location>
        <position position="217"/>
    </location>
    <ligand>
        <name>(6S)-NADPHX</name>
        <dbReference type="ChEBI" id="CHEBI:64076"/>
    </ligand>
</feature>
<evidence type="ECO:0000256" key="5">
    <source>
        <dbReference type="ARBA" id="ARBA00023239"/>
    </source>
</evidence>
<comment type="similarity">
    <text evidence="6">Belongs to the NnrD/CARKD family.</text>
</comment>
<evidence type="ECO:0000256" key="2">
    <source>
        <dbReference type="ARBA" id="ARBA00022840"/>
    </source>
</evidence>
<dbReference type="Gene3D" id="3.40.1190.20">
    <property type="match status" value="1"/>
</dbReference>
<evidence type="ECO:0000313" key="9">
    <source>
        <dbReference type="Proteomes" id="UP000635902"/>
    </source>
</evidence>
<keyword evidence="3 6" id="KW-0521">NADP</keyword>
<dbReference type="EC" id="4.2.1.136" evidence="6"/>
<keyword evidence="1 6" id="KW-0547">Nucleotide-binding</keyword>
<accession>A0ABR9ZIE4</accession>
<feature type="binding site" evidence="6">
    <location>
        <position position="152"/>
    </location>
    <ligand>
        <name>(6S)-NADPHX</name>
        <dbReference type="ChEBI" id="CHEBI:64076"/>
    </ligand>
</feature>
<dbReference type="PANTHER" id="PTHR12592">
    <property type="entry name" value="ATP-DEPENDENT (S)-NAD(P)H-HYDRATE DEHYDRATASE FAMILY MEMBER"/>
    <property type="match status" value="1"/>
</dbReference>
<dbReference type="InterPro" id="IPR029056">
    <property type="entry name" value="Ribokinase-like"/>
</dbReference>
<evidence type="ECO:0000313" key="8">
    <source>
        <dbReference type="EMBL" id="MBF4553155.1"/>
    </source>
</evidence>
<comment type="subunit">
    <text evidence="6">Homotetramer.</text>
</comment>
<protein>
    <recommendedName>
        <fullName evidence="6">ADP-dependent (S)-NAD(P)H-hydrate dehydratase</fullName>
        <ecNumber evidence="6">4.2.1.136</ecNumber>
    </recommendedName>
    <alternativeName>
        <fullName evidence="6">ADP-dependent NAD(P)HX dehydratase</fullName>
    </alternativeName>
</protein>
<organism evidence="8 9">
    <name type="scientific">Corynebacterium suicordis DSM 45110</name>
    <dbReference type="NCBI Taxonomy" id="1121369"/>
    <lineage>
        <taxon>Bacteria</taxon>
        <taxon>Bacillati</taxon>
        <taxon>Actinomycetota</taxon>
        <taxon>Actinomycetes</taxon>
        <taxon>Mycobacteriales</taxon>
        <taxon>Corynebacteriaceae</taxon>
        <taxon>Corynebacterium</taxon>
    </lineage>
</organism>
<keyword evidence="2 6" id="KW-0067">ATP-binding</keyword>
<comment type="catalytic activity">
    <reaction evidence="6">
        <text>(6S)-NADPHX + ADP = AMP + phosphate + NADPH + H(+)</text>
        <dbReference type="Rhea" id="RHEA:32235"/>
        <dbReference type="ChEBI" id="CHEBI:15378"/>
        <dbReference type="ChEBI" id="CHEBI:43474"/>
        <dbReference type="ChEBI" id="CHEBI:57783"/>
        <dbReference type="ChEBI" id="CHEBI:64076"/>
        <dbReference type="ChEBI" id="CHEBI:456215"/>
        <dbReference type="ChEBI" id="CHEBI:456216"/>
        <dbReference type="EC" id="4.2.1.136"/>
    </reaction>
</comment>
<dbReference type="InterPro" id="IPR000631">
    <property type="entry name" value="CARKD"/>
</dbReference>
<comment type="caution">
    <text evidence="8">The sequence shown here is derived from an EMBL/GenBank/DDBJ whole genome shotgun (WGS) entry which is preliminary data.</text>
</comment>
<comment type="cofactor">
    <cofactor evidence="6">
        <name>Mg(2+)</name>
        <dbReference type="ChEBI" id="CHEBI:18420"/>
    </cofactor>
</comment>